<dbReference type="Proteomes" id="UP000774326">
    <property type="component" value="Unassembled WGS sequence"/>
</dbReference>
<accession>A0A9P8TQC1</accession>
<name>A0A9P8TQC1_WICPI</name>
<evidence type="ECO:0000313" key="2">
    <source>
        <dbReference type="Proteomes" id="UP000774326"/>
    </source>
</evidence>
<gene>
    <name evidence="1" type="ORF">WICPIJ_002279</name>
</gene>
<reference evidence="1" key="2">
    <citation type="submission" date="2021-01" db="EMBL/GenBank/DDBJ databases">
        <authorList>
            <person name="Schikora-Tamarit M.A."/>
        </authorList>
    </citation>
    <scope>NUCLEOTIDE SEQUENCE</scope>
    <source>
        <strain evidence="1">CBS2887</strain>
    </source>
</reference>
<proteinExistence type="predicted"/>
<reference evidence="1" key="1">
    <citation type="journal article" date="2021" name="Open Biol.">
        <title>Shared evolutionary footprints suggest mitochondrial oxidative damage underlies multiple complex I losses in fungi.</title>
        <authorList>
            <person name="Schikora-Tamarit M.A."/>
            <person name="Marcet-Houben M."/>
            <person name="Nosek J."/>
            <person name="Gabaldon T."/>
        </authorList>
    </citation>
    <scope>NUCLEOTIDE SEQUENCE</scope>
    <source>
        <strain evidence="1">CBS2887</strain>
    </source>
</reference>
<organism evidence="1 2">
    <name type="scientific">Wickerhamomyces pijperi</name>
    <name type="common">Yeast</name>
    <name type="synonym">Pichia pijperi</name>
    <dbReference type="NCBI Taxonomy" id="599730"/>
    <lineage>
        <taxon>Eukaryota</taxon>
        <taxon>Fungi</taxon>
        <taxon>Dikarya</taxon>
        <taxon>Ascomycota</taxon>
        <taxon>Saccharomycotina</taxon>
        <taxon>Saccharomycetes</taxon>
        <taxon>Phaffomycetales</taxon>
        <taxon>Wickerhamomycetaceae</taxon>
        <taxon>Wickerhamomyces</taxon>
    </lineage>
</organism>
<comment type="caution">
    <text evidence="1">The sequence shown here is derived from an EMBL/GenBank/DDBJ whole genome shotgun (WGS) entry which is preliminary data.</text>
</comment>
<protein>
    <submittedName>
        <fullName evidence="1">Uncharacterized protein</fullName>
    </submittedName>
</protein>
<dbReference type="EMBL" id="JAEUBG010001215">
    <property type="protein sequence ID" value="KAH3686736.1"/>
    <property type="molecule type" value="Genomic_DNA"/>
</dbReference>
<evidence type="ECO:0000313" key="1">
    <source>
        <dbReference type="EMBL" id="KAH3686736.1"/>
    </source>
</evidence>
<keyword evidence="2" id="KW-1185">Reference proteome</keyword>
<dbReference type="AlphaFoldDB" id="A0A9P8TQC1"/>
<sequence>MDFKSVEQPAPGLPKTTTTSPGLIKASIGFKMLNGLVVGICSNTIGSQVFEGDTHGVGLVVFWVFVHQASQVLDPVSGVELVRVWVQSDVCIWVVEWVDTWSNGGSSRQGEVVLHFLWERGQVGVVGYLSGQVGDLTLDIVVIETFVSLDILVNCVIV</sequence>
<dbReference type="OrthoDB" id="10649227at2759"/>